<organism evidence="1 2">
    <name type="scientific">Sclerotinia sclerotiorum (strain ATCC 18683 / 1980 / Ss-1)</name>
    <name type="common">White mold</name>
    <name type="synonym">Whetzelinia sclerotiorum</name>
    <dbReference type="NCBI Taxonomy" id="665079"/>
    <lineage>
        <taxon>Eukaryota</taxon>
        <taxon>Fungi</taxon>
        <taxon>Dikarya</taxon>
        <taxon>Ascomycota</taxon>
        <taxon>Pezizomycotina</taxon>
        <taxon>Leotiomycetes</taxon>
        <taxon>Helotiales</taxon>
        <taxon>Sclerotiniaceae</taxon>
        <taxon>Sclerotinia</taxon>
    </lineage>
</organism>
<dbReference type="Proteomes" id="UP000001312">
    <property type="component" value="Unassembled WGS sequence"/>
</dbReference>
<proteinExistence type="predicted"/>
<evidence type="ECO:0000313" key="1">
    <source>
        <dbReference type="EMBL" id="EDN97269.1"/>
    </source>
</evidence>
<accession>A7F3E8</accession>
<gene>
    <name evidence="1" type="ORF">SS1G_11794</name>
</gene>
<dbReference type="EMBL" id="CH476640">
    <property type="protein sequence ID" value="EDN97269.1"/>
    <property type="molecule type" value="Genomic_DNA"/>
</dbReference>
<dbReference type="InParanoid" id="A7F3E8"/>
<reference evidence="2" key="1">
    <citation type="journal article" date="2011" name="PLoS Genet.">
        <title>Genomic analysis of the necrotrophic fungal pathogens Sclerotinia sclerotiorum and Botrytis cinerea.</title>
        <authorList>
            <person name="Amselem J."/>
            <person name="Cuomo C.A."/>
            <person name="van Kan J.A."/>
            <person name="Viaud M."/>
            <person name="Benito E.P."/>
            <person name="Couloux A."/>
            <person name="Coutinho P.M."/>
            <person name="de Vries R.P."/>
            <person name="Dyer P.S."/>
            <person name="Fillinger S."/>
            <person name="Fournier E."/>
            <person name="Gout L."/>
            <person name="Hahn M."/>
            <person name="Kohn L."/>
            <person name="Lapalu N."/>
            <person name="Plummer K.M."/>
            <person name="Pradier J.M."/>
            <person name="Quevillon E."/>
            <person name="Sharon A."/>
            <person name="Simon A."/>
            <person name="ten Have A."/>
            <person name="Tudzynski B."/>
            <person name="Tudzynski P."/>
            <person name="Wincker P."/>
            <person name="Andrew M."/>
            <person name="Anthouard V."/>
            <person name="Beever R.E."/>
            <person name="Beffa R."/>
            <person name="Benoit I."/>
            <person name="Bouzid O."/>
            <person name="Brault B."/>
            <person name="Chen Z."/>
            <person name="Choquer M."/>
            <person name="Collemare J."/>
            <person name="Cotton P."/>
            <person name="Danchin E.G."/>
            <person name="Da Silva C."/>
            <person name="Gautier A."/>
            <person name="Giraud C."/>
            <person name="Giraud T."/>
            <person name="Gonzalez C."/>
            <person name="Grossetete S."/>
            <person name="Guldener U."/>
            <person name="Henrissat B."/>
            <person name="Howlett B.J."/>
            <person name="Kodira C."/>
            <person name="Kretschmer M."/>
            <person name="Lappartient A."/>
            <person name="Leroch M."/>
            <person name="Levis C."/>
            <person name="Mauceli E."/>
            <person name="Neuveglise C."/>
            <person name="Oeser B."/>
            <person name="Pearson M."/>
            <person name="Poulain J."/>
            <person name="Poussereau N."/>
            <person name="Quesneville H."/>
            <person name="Rascle C."/>
            <person name="Schumacher J."/>
            <person name="Segurens B."/>
            <person name="Sexton A."/>
            <person name="Silva E."/>
            <person name="Sirven C."/>
            <person name="Soanes D.M."/>
            <person name="Talbot N.J."/>
            <person name="Templeton M."/>
            <person name="Yandava C."/>
            <person name="Yarden O."/>
            <person name="Zeng Q."/>
            <person name="Rollins J.A."/>
            <person name="Lebrun M.H."/>
            <person name="Dickman M."/>
        </authorList>
    </citation>
    <scope>NUCLEOTIDE SEQUENCE [LARGE SCALE GENOMIC DNA]</scope>
    <source>
        <strain evidence="2">ATCC 18683 / 1980 / Ss-1</strain>
    </source>
</reference>
<protein>
    <submittedName>
        <fullName evidence="1">Uncharacterized protein</fullName>
    </submittedName>
</protein>
<keyword evidence="2" id="KW-1185">Reference proteome</keyword>
<dbReference type="GeneID" id="5482961"/>
<dbReference type="PROSITE" id="PS51257">
    <property type="entry name" value="PROKAR_LIPOPROTEIN"/>
    <property type="match status" value="1"/>
</dbReference>
<dbReference type="AlphaFoldDB" id="A7F3E8"/>
<sequence>MEVLRRAEKVTYLLADLGASLNLGMSCSEDDITGGSRKSSAIYPAGKDIKPSKDTRDFDRMALSIFVKLFTLPMGQGLAAFDVYRLFRCHCAKPAGLYHRKIRITTTTNIDEFKLQLYVNTLS</sequence>
<name>A7F3E8_SCLS1</name>
<dbReference type="KEGG" id="ssl:SS1G_11794"/>
<evidence type="ECO:0000313" key="2">
    <source>
        <dbReference type="Proteomes" id="UP000001312"/>
    </source>
</evidence>
<dbReference type="RefSeq" id="XP_001586765.1">
    <property type="nucleotide sequence ID" value="XM_001586715.1"/>
</dbReference>